<dbReference type="GO" id="GO:0043093">
    <property type="term" value="P:FtsZ-dependent cytokinesis"/>
    <property type="evidence" value="ECO:0007669"/>
    <property type="project" value="UniProtKB-UniRule"/>
</dbReference>
<comment type="subcellular location">
    <subcellularLocation>
        <location evidence="9">Cell inner membrane</location>
        <topology evidence="9">Single-pass type II membrane protein</topology>
    </subcellularLocation>
    <subcellularLocation>
        <location evidence="1">Membrane</location>
    </subcellularLocation>
    <text evidence="9">Localizes to the division septum.</text>
</comment>
<dbReference type="InterPro" id="IPR045335">
    <property type="entry name" value="FtsQ_C_sf"/>
</dbReference>
<dbReference type="InterPro" id="IPR026579">
    <property type="entry name" value="FtsQ"/>
</dbReference>
<evidence type="ECO:0000256" key="2">
    <source>
        <dbReference type="ARBA" id="ARBA00022475"/>
    </source>
</evidence>
<evidence type="ECO:0000256" key="3">
    <source>
        <dbReference type="ARBA" id="ARBA00022519"/>
    </source>
</evidence>
<keyword evidence="5 9" id="KW-0812">Transmembrane</keyword>
<comment type="similarity">
    <text evidence="9">Belongs to the FtsQ/DivIB family. FtsQ subfamily.</text>
</comment>
<evidence type="ECO:0000256" key="6">
    <source>
        <dbReference type="ARBA" id="ARBA00022989"/>
    </source>
</evidence>
<dbReference type="Gene3D" id="3.10.20.310">
    <property type="entry name" value="membrane protein fhac"/>
    <property type="match status" value="1"/>
</dbReference>
<comment type="function">
    <text evidence="9">Essential cell division protein.</text>
</comment>
<accession>A0A8I1GJ27</accession>
<evidence type="ECO:0000256" key="4">
    <source>
        <dbReference type="ARBA" id="ARBA00022618"/>
    </source>
</evidence>
<keyword evidence="6 9" id="KW-1133">Transmembrane helix</keyword>
<evidence type="ECO:0000313" key="11">
    <source>
        <dbReference type="EMBL" id="MBJ7544850.1"/>
    </source>
</evidence>
<keyword evidence="2 9" id="KW-1003">Cell membrane</keyword>
<name>A0A8I1GJ27_9HYPH</name>
<dbReference type="RefSeq" id="WP_037240147.1">
    <property type="nucleotide sequence ID" value="NZ_JAEMUK010000081.1"/>
</dbReference>
<keyword evidence="7 9" id="KW-0472">Membrane</keyword>
<dbReference type="Proteomes" id="UP000623250">
    <property type="component" value="Unassembled WGS sequence"/>
</dbReference>
<evidence type="ECO:0000256" key="8">
    <source>
        <dbReference type="ARBA" id="ARBA00023306"/>
    </source>
</evidence>
<proteinExistence type="inferred from homology"/>
<dbReference type="GO" id="GO:0032153">
    <property type="term" value="C:cell division site"/>
    <property type="evidence" value="ECO:0007669"/>
    <property type="project" value="UniProtKB-UniRule"/>
</dbReference>
<gene>
    <name evidence="9" type="primary">ftsQ</name>
    <name evidence="11" type="ORF">JDN41_14955</name>
</gene>
<evidence type="ECO:0000256" key="5">
    <source>
        <dbReference type="ARBA" id="ARBA00022692"/>
    </source>
</evidence>
<evidence type="ECO:0000259" key="10">
    <source>
        <dbReference type="PROSITE" id="PS51779"/>
    </source>
</evidence>
<comment type="caution">
    <text evidence="11">The sequence shown here is derived from an EMBL/GenBank/DDBJ whole genome shotgun (WGS) entry which is preliminary data.</text>
</comment>
<keyword evidence="12" id="KW-1185">Reference proteome</keyword>
<dbReference type="GO" id="GO:0090529">
    <property type="term" value="P:cell septum assembly"/>
    <property type="evidence" value="ECO:0007669"/>
    <property type="project" value="InterPro"/>
</dbReference>
<evidence type="ECO:0000256" key="9">
    <source>
        <dbReference type="HAMAP-Rule" id="MF_00911"/>
    </source>
</evidence>
<dbReference type="Pfam" id="PF08478">
    <property type="entry name" value="POTRA_1"/>
    <property type="match status" value="1"/>
</dbReference>
<keyword evidence="4 9" id="KW-0132">Cell division</keyword>
<evidence type="ECO:0000256" key="1">
    <source>
        <dbReference type="ARBA" id="ARBA00004370"/>
    </source>
</evidence>
<organism evidence="11 12">
    <name type="scientific">Rhodomicrobium udaipurense</name>
    <dbReference type="NCBI Taxonomy" id="1202716"/>
    <lineage>
        <taxon>Bacteria</taxon>
        <taxon>Pseudomonadati</taxon>
        <taxon>Pseudomonadota</taxon>
        <taxon>Alphaproteobacteria</taxon>
        <taxon>Hyphomicrobiales</taxon>
        <taxon>Hyphomicrobiaceae</taxon>
        <taxon>Rhodomicrobium</taxon>
    </lineage>
</organism>
<feature type="domain" description="POTRA" evidence="10">
    <location>
        <begin position="53"/>
        <end position="121"/>
    </location>
</feature>
<feature type="transmembrane region" description="Helical" evidence="9">
    <location>
        <begin position="7"/>
        <end position="28"/>
    </location>
</feature>
<dbReference type="Gene3D" id="3.40.50.11690">
    <property type="entry name" value="Cell division protein FtsQ/DivIB"/>
    <property type="match status" value="1"/>
</dbReference>
<dbReference type="PANTHER" id="PTHR35851">
    <property type="entry name" value="CELL DIVISION PROTEIN FTSQ"/>
    <property type="match status" value="1"/>
</dbReference>
<dbReference type="PANTHER" id="PTHR35851:SF1">
    <property type="entry name" value="CELL DIVISION PROTEIN FTSQ"/>
    <property type="match status" value="1"/>
</dbReference>
<dbReference type="HAMAP" id="MF_00911">
    <property type="entry name" value="FtsQ_subfam"/>
    <property type="match status" value="1"/>
</dbReference>
<dbReference type="AlphaFoldDB" id="A0A8I1GJ27"/>
<dbReference type="InterPro" id="IPR034746">
    <property type="entry name" value="POTRA"/>
</dbReference>
<protein>
    <recommendedName>
        <fullName evidence="9">Cell division protein FtsQ</fullName>
    </recommendedName>
</protein>
<keyword evidence="3 9" id="KW-0997">Cell inner membrane</keyword>
<reference evidence="11 12" key="1">
    <citation type="submission" date="2020-12" db="EMBL/GenBank/DDBJ databases">
        <title>Revised draft genomes of Rhodomicrobium vannielii ATCC 17100 and Rhodomicrobium udaipurense JA643.</title>
        <authorList>
            <person name="Conners E.M."/>
            <person name="Davenport E.J."/>
            <person name="Bose A."/>
        </authorList>
    </citation>
    <scope>NUCLEOTIDE SEQUENCE [LARGE SCALE GENOMIC DNA]</scope>
    <source>
        <strain evidence="11 12">JA643</strain>
    </source>
</reference>
<dbReference type="InterPro" id="IPR013685">
    <property type="entry name" value="POTRA_FtsQ_type"/>
</dbReference>
<evidence type="ECO:0000256" key="7">
    <source>
        <dbReference type="ARBA" id="ARBA00023136"/>
    </source>
</evidence>
<keyword evidence="8 9" id="KW-0131">Cell cycle</keyword>
<dbReference type="InterPro" id="IPR005548">
    <property type="entry name" value="Cell_div_FtsQ/DivIB_C"/>
</dbReference>
<dbReference type="Pfam" id="PF03799">
    <property type="entry name" value="FtsQ_DivIB_C"/>
    <property type="match status" value="1"/>
</dbReference>
<evidence type="ECO:0000313" key="12">
    <source>
        <dbReference type="Proteomes" id="UP000623250"/>
    </source>
</evidence>
<dbReference type="GO" id="GO:0005886">
    <property type="term" value="C:plasma membrane"/>
    <property type="evidence" value="ECO:0007669"/>
    <property type="project" value="UniProtKB-SubCell"/>
</dbReference>
<dbReference type="EMBL" id="JAEMUK010000081">
    <property type="protein sequence ID" value="MBJ7544850.1"/>
    <property type="molecule type" value="Genomic_DNA"/>
</dbReference>
<dbReference type="PROSITE" id="PS51779">
    <property type="entry name" value="POTRA"/>
    <property type="match status" value="1"/>
</dbReference>
<sequence length="280" mass="30550">MAHADRAARAGFVVSMVFLVATAIYGLYLSGATKSLFDEVSTFADKAAYDAGFRLEDLAVSGSDNTPKETLLKALQLPFEHSSLSYDAAEAHDRLIALGWIKTAEVRRVLPSRLEVVLTEREPYARWKDAAGVVQVVDREGRVLGPSEGQFETLLLFSGEGAPAEAAAFIESLADRETIRSRVAEASFVAERFWQVKLDSGVTLKLPRKVGELTLSKLESVLANSKIAEMALDTIDLRLTHRTILQLREPTTANRDKAIALLTSAPVSQPAMPPRRGKAL</sequence>